<dbReference type="CDD" id="cd01097">
    <property type="entry name" value="Tetrahydromethanopterin_reductase"/>
    <property type="match status" value="1"/>
</dbReference>
<gene>
    <name evidence="3" type="ORF">E6H04_01320</name>
</gene>
<protein>
    <submittedName>
        <fullName evidence="3">TIGR03557 family F420-dependent LLM class oxidoreductase</fullName>
        <ecNumber evidence="3">1.-.-.-</ecNumber>
    </submittedName>
</protein>
<dbReference type="SUPFAM" id="SSF51679">
    <property type="entry name" value="Bacterial luciferase-like"/>
    <property type="match status" value="1"/>
</dbReference>
<proteinExistence type="predicted"/>
<comment type="caution">
    <text evidence="3">The sequence shown here is derived from an EMBL/GenBank/DDBJ whole genome shotgun (WGS) entry which is preliminary data.</text>
</comment>
<accession>A0A537JLL1</accession>
<dbReference type="InterPro" id="IPR011251">
    <property type="entry name" value="Luciferase-like_dom"/>
</dbReference>
<dbReference type="Gene3D" id="3.20.20.30">
    <property type="entry name" value="Luciferase-like domain"/>
    <property type="match status" value="1"/>
</dbReference>
<dbReference type="PANTHER" id="PTHR43244:SF1">
    <property type="entry name" value="5,10-METHYLENETETRAHYDROMETHANOPTERIN REDUCTASE"/>
    <property type="match status" value="1"/>
</dbReference>
<dbReference type="EC" id="1.-.-.-" evidence="3"/>
<feature type="domain" description="Luciferase-like" evidence="2">
    <location>
        <begin position="6"/>
        <end position="280"/>
    </location>
</feature>
<dbReference type="GO" id="GO:0016705">
    <property type="term" value="F:oxidoreductase activity, acting on paired donors, with incorporation or reduction of molecular oxygen"/>
    <property type="evidence" value="ECO:0007669"/>
    <property type="project" value="InterPro"/>
</dbReference>
<dbReference type="InterPro" id="IPR036661">
    <property type="entry name" value="Luciferase-like_sf"/>
</dbReference>
<evidence type="ECO:0000313" key="4">
    <source>
        <dbReference type="Proteomes" id="UP000320048"/>
    </source>
</evidence>
<dbReference type="AlphaFoldDB" id="A0A537JLL1"/>
<reference evidence="3 4" key="1">
    <citation type="journal article" date="2019" name="Nat. Microbiol.">
        <title>Mediterranean grassland soil C-N compound turnover is dependent on rainfall and depth, and is mediated by genomically divergent microorganisms.</title>
        <authorList>
            <person name="Diamond S."/>
            <person name="Andeer P.F."/>
            <person name="Li Z."/>
            <person name="Crits-Christoph A."/>
            <person name="Burstein D."/>
            <person name="Anantharaman K."/>
            <person name="Lane K.R."/>
            <person name="Thomas B.C."/>
            <person name="Pan C."/>
            <person name="Northen T.R."/>
            <person name="Banfield J.F."/>
        </authorList>
    </citation>
    <scope>NUCLEOTIDE SEQUENCE [LARGE SCALE GENOMIC DNA]</scope>
    <source>
        <strain evidence="3">NP_7</strain>
    </source>
</reference>
<dbReference type="InterPro" id="IPR050564">
    <property type="entry name" value="F420-G6PD/mer"/>
</dbReference>
<dbReference type="Pfam" id="PF00296">
    <property type="entry name" value="Bac_luciferase"/>
    <property type="match status" value="1"/>
</dbReference>
<sequence>MPEFAYFCGTEQFQPELLLEHAVQAEAVGFDAVTVSDHFHPWVDDAAASAFAWSWLGALATRTRRARIATEVTCPLFRYHPGLIAQAAATVDRLSGGRFALGVGTGEGINERPLGWEFPGHKERRDRMVEAIAIMRGLLDGEKVDFSGEYYRTRKAKLYSPPLSRVPIWMSAGGAQSAALAGRLADGLIVSVKVPAEARAQVIDPFSQAAREADRPRPTVVAQRWSILARDEDEAWRALAAWRGLRVEGRLDEVDPSVLRARADAMDRREIIGKYAWARTPAELVEIYRPLVEVGADIVTLQVTSVNQNATIEVLGKDVLPALRRLAPDA</sequence>
<evidence type="ECO:0000256" key="1">
    <source>
        <dbReference type="ARBA" id="ARBA00023002"/>
    </source>
</evidence>
<organism evidence="3 4">
    <name type="scientific">Candidatus Segetimicrobium genomatis</name>
    <dbReference type="NCBI Taxonomy" id="2569760"/>
    <lineage>
        <taxon>Bacteria</taxon>
        <taxon>Bacillati</taxon>
        <taxon>Candidatus Sysuimicrobiota</taxon>
        <taxon>Candidatus Sysuimicrobiia</taxon>
        <taxon>Candidatus Sysuimicrobiales</taxon>
        <taxon>Candidatus Segetimicrobiaceae</taxon>
        <taxon>Candidatus Segetimicrobium</taxon>
    </lineage>
</organism>
<name>A0A537JLL1_9BACT</name>
<evidence type="ECO:0000313" key="3">
    <source>
        <dbReference type="EMBL" id="TMI84451.1"/>
    </source>
</evidence>
<dbReference type="PANTHER" id="PTHR43244">
    <property type="match status" value="1"/>
</dbReference>
<dbReference type="NCBIfam" id="TIGR03557">
    <property type="entry name" value="F420_G6P_family"/>
    <property type="match status" value="1"/>
</dbReference>
<dbReference type="InterPro" id="IPR019945">
    <property type="entry name" value="F420_G6P_DH-rel"/>
</dbReference>
<keyword evidence="1 3" id="KW-0560">Oxidoreductase</keyword>
<dbReference type="EMBL" id="VBAO01000030">
    <property type="protein sequence ID" value="TMI84451.1"/>
    <property type="molecule type" value="Genomic_DNA"/>
</dbReference>
<evidence type="ECO:0000259" key="2">
    <source>
        <dbReference type="Pfam" id="PF00296"/>
    </source>
</evidence>
<dbReference type="Proteomes" id="UP000320048">
    <property type="component" value="Unassembled WGS sequence"/>
</dbReference>